<proteinExistence type="predicted"/>
<dbReference type="PIRSF" id="PIRSF011521">
    <property type="entry name" value="VieB"/>
    <property type="match status" value="1"/>
</dbReference>
<evidence type="ECO:0000313" key="4">
    <source>
        <dbReference type="EMBL" id="TKG06773.1"/>
    </source>
</evidence>
<keyword evidence="1" id="KW-0597">Phosphoprotein</keyword>
<dbReference type="Gene3D" id="1.25.40.10">
    <property type="entry name" value="Tetratricopeptide repeat domain"/>
    <property type="match status" value="1"/>
</dbReference>
<sequence length="540" mass="62591">MNNDIKNYTVLVADDSRLVTSSVTAILRQIGFEFISYAYKPFDVINQCRQGSFDIIICDYNFQTQLTGYQLLEELKHARVLSSTTVFMFLTGENDHNVVRSIIDADPDDYLLKPFNKPFFIKRLFSALKRKSVLAPIFKKLAERDFCGVVEECDELLPFHPEYSKLIRKYKASALLKNRQFDRAKDEYESLLKEDDLDWIKTGLANTLLETDKLEQAREVLRSVQSQKSNPYFHDEMSNMYSIEDDLPNAIEHLKQSTMLLDAGAQRELVIANLSLAAEAYQDAFIYIKRYYEKNLNTFRGGIYTKINYLRCFLYKQSLSGSIHLFERQIASYNSILNDISKTPELVIQNELVTAHIALLKGDLKQATFNIKNAVNYLSDFHFYDLYHLCFLLEKCSFLSEIPSFIEKLYDSINQDQHPSIIRSQAHMINGLKERLATSQRRLSEIRQQIVSMKSNQSLTTTKHLGHYLDIHDVLPHSKKTCLAILKLSSRLTTPYEGKHDIRTKINQCNDLMINLHTKEELSSINYNQTIYKARGRTAY</sequence>
<dbReference type="InterPro" id="IPR011990">
    <property type="entry name" value="TPR-like_helical_dom_sf"/>
</dbReference>
<feature type="modified residue" description="4-aspartylphosphate" evidence="1">
    <location>
        <position position="59"/>
    </location>
</feature>
<evidence type="ECO:0000256" key="2">
    <source>
        <dbReference type="SAM" id="Coils"/>
    </source>
</evidence>
<dbReference type="InterPro" id="IPR001789">
    <property type="entry name" value="Sig_transdc_resp-reg_receiver"/>
</dbReference>
<reference evidence="4 5" key="1">
    <citation type="submission" date="2019-04" db="EMBL/GenBank/DDBJ databases">
        <title>A reverse ecology approach based on a biological definition of microbial populations.</title>
        <authorList>
            <person name="Arevalo P."/>
            <person name="Vaninsberghe D."/>
            <person name="Elsherbini J."/>
            <person name="Gore J."/>
            <person name="Polz M."/>
        </authorList>
    </citation>
    <scope>NUCLEOTIDE SEQUENCE [LARGE SCALE GENOMIC DNA]</scope>
    <source>
        <strain evidence="4 5">10N.222.48.A1</strain>
    </source>
</reference>
<dbReference type="EMBL" id="SYVO01000056">
    <property type="protein sequence ID" value="TKG06773.1"/>
    <property type="molecule type" value="Genomic_DNA"/>
</dbReference>
<dbReference type="SUPFAM" id="SSF48452">
    <property type="entry name" value="TPR-like"/>
    <property type="match status" value="1"/>
</dbReference>
<dbReference type="PANTHER" id="PTHR43228:SF1">
    <property type="entry name" value="TWO-COMPONENT RESPONSE REGULATOR ARR22"/>
    <property type="match status" value="1"/>
</dbReference>
<name>A0A4V5RNZ9_9VIBR</name>
<gene>
    <name evidence="4" type="ORF">FCV91_15440</name>
</gene>
<organism evidence="4 5">
    <name type="scientific">Vibrio lentus</name>
    <dbReference type="NCBI Taxonomy" id="136468"/>
    <lineage>
        <taxon>Bacteria</taxon>
        <taxon>Pseudomonadati</taxon>
        <taxon>Pseudomonadota</taxon>
        <taxon>Gammaproteobacteria</taxon>
        <taxon>Vibrionales</taxon>
        <taxon>Vibrionaceae</taxon>
        <taxon>Vibrio</taxon>
    </lineage>
</organism>
<evidence type="ECO:0000313" key="5">
    <source>
        <dbReference type="Proteomes" id="UP000305840"/>
    </source>
</evidence>
<protein>
    <submittedName>
        <fullName evidence="4">Response regulator</fullName>
    </submittedName>
</protein>
<feature type="domain" description="Response regulatory" evidence="3">
    <location>
        <begin position="9"/>
        <end position="128"/>
    </location>
</feature>
<dbReference type="InterPro" id="IPR014460">
    <property type="entry name" value="Sig_transdc_resp-reg_VieB"/>
</dbReference>
<dbReference type="PANTHER" id="PTHR43228">
    <property type="entry name" value="TWO-COMPONENT RESPONSE REGULATOR"/>
    <property type="match status" value="1"/>
</dbReference>
<comment type="caution">
    <text evidence="4">The sequence shown here is derived from an EMBL/GenBank/DDBJ whole genome shotgun (WGS) entry which is preliminary data.</text>
</comment>
<dbReference type="GO" id="GO:0000160">
    <property type="term" value="P:phosphorelay signal transduction system"/>
    <property type="evidence" value="ECO:0007669"/>
    <property type="project" value="InterPro"/>
</dbReference>
<evidence type="ECO:0000256" key="1">
    <source>
        <dbReference type="PROSITE-ProRule" id="PRU00169"/>
    </source>
</evidence>
<feature type="coiled-coil region" evidence="2">
    <location>
        <begin position="429"/>
        <end position="456"/>
    </location>
</feature>
<evidence type="ECO:0000259" key="3">
    <source>
        <dbReference type="PROSITE" id="PS50110"/>
    </source>
</evidence>
<keyword evidence="2" id="KW-0175">Coiled coil</keyword>
<dbReference type="PROSITE" id="PS50110">
    <property type="entry name" value="RESPONSE_REGULATORY"/>
    <property type="match status" value="1"/>
</dbReference>
<dbReference type="SUPFAM" id="SSF52172">
    <property type="entry name" value="CheY-like"/>
    <property type="match status" value="1"/>
</dbReference>
<dbReference type="Proteomes" id="UP000305840">
    <property type="component" value="Unassembled WGS sequence"/>
</dbReference>
<accession>A0A4V5RNZ9</accession>
<dbReference type="InterPro" id="IPR052048">
    <property type="entry name" value="ST_Response_Regulator"/>
</dbReference>
<dbReference type="Gene3D" id="3.40.50.2300">
    <property type="match status" value="1"/>
</dbReference>
<dbReference type="InterPro" id="IPR011006">
    <property type="entry name" value="CheY-like_superfamily"/>
</dbReference>
<dbReference type="RefSeq" id="WP_099165185.1">
    <property type="nucleotide sequence ID" value="NZ_MCSJ01000015.1"/>
</dbReference>
<dbReference type="SMART" id="SM00448">
    <property type="entry name" value="REC"/>
    <property type="match status" value="1"/>
</dbReference>
<dbReference type="AlphaFoldDB" id="A0A4V5RNZ9"/>
<dbReference type="Pfam" id="PF00072">
    <property type="entry name" value="Response_reg"/>
    <property type="match status" value="1"/>
</dbReference>